<dbReference type="PANTHER" id="PTHR24134">
    <property type="entry name" value="ANKYRIN REPEAT-CONTAINING PROTEIN DDB_G0279043"/>
    <property type="match status" value="1"/>
</dbReference>
<dbReference type="Pfam" id="PF12796">
    <property type="entry name" value="Ank_2"/>
    <property type="match status" value="1"/>
</dbReference>
<name>C0EP06_NEIFL</name>
<protein>
    <submittedName>
        <fullName evidence="4">Ankyrin repeat protein</fullName>
    </submittedName>
</protein>
<dbReference type="eggNOG" id="COG0666">
    <property type="taxonomic scope" value="Bacteria"/>
</dbReference>
<reference evidence="4 5" key="1">
    <citation type="submission" date="2009-01" db="EMBL/GenBank/DDBJ databases">
        <authorList>
            <person name="Fulton L."/>
            <person name="Clifton S."/>
            <person name="Chinwalla A.T."/>
            <person name="Mitreva M."/>
            <person name="Sodergren E."/>
            <person name="Weinstock G."/>
            <person name="Clifton S."/>
            <person name="Dooling D.J."/>
            <person name="Fulton B."/>
            <person name="Minx P."/>
            <person name="Pepin K.H."/>
            <person name="Johnson M."/>
            <person name="Bhonagiri V."/>
            <person name="Nash W.E."/>
            <person name="Mardis E.R."/>
            <person name="Wilson R.K."/>
        </authorList>
    </citation>
    <scope>NUCLEOTIDE SEQUENCE [LARGE SCALE GENOMIC DNA]</scope>
    <source>
        <strain evidence="4 5">NRL30031/H210</strain>
    </source>
</reference>
<dbReference type="RefSeq" id="WP_003680944.1">
    <property type="nucleotide sequence ID" value="NZ_ACEN01000076.1"/>
</dbReference>
<keyword evidence="2 3" id="KW-0040">ANK repeat</keyword>
<dbReference type="GeneID" id="49970491"/>
<sequence>MRLDPYKNDIGMQVVRANRLGDIKFLQKTADSGQFDPLKITPSEKWSYLHRINMNPHSPSPLETVRFYLDKGVAVNAQDIYGMTPLHYAMRARNGDASLALLEAGANPNIADEDNMIPLAMIGYMPERLDVLKAMLDSGANVHFFNGNETVIDSYRSDSEPELMPIVALMEQYA</sequence>
<dbReference type="PROSITE" id="PS50088">
    <property type="entry name" value="ANK_REPEAT"/>
    <property type="match status" value="1"/>
</dbReference>
<feature type="repeat" description="ANK" evidence="3">
    <location>
        <begin position="81"/>
        <end position="113"/>
    </location>
</feature>
<proteinExistence type="predicted"/>
<evidence type="ECO:0000313" key="4">
    <source>
        <dbReference type="EMBL" id="EEG33260.1"/>
    </source>
</evidence>
<dbReference type="Proteomes" id="UP000004457">
    <property type="component" value="Unassembled WGS sequence"/>
</dbReference>
<comment type="caution">
    <text evidence="4">The sequence shown here is derived from an EMBL/GenBank/DDBJ whole genome shotgun (WGS) entry which is preliminary data.</text>
</comment>
<accession>C0EP06</accession>
<evidence type="ECO:0000256" key="3">
    <source>
        <dbReference type="PROSITE-ProRule" id="PRU00023"/>
    </source>
</evidence>
<dbReference type="SMART" id="SM00248">
    <property type="entry name" value="ANK"/>
    <property type="match status" value="2"/>
</dbReference>
<dbReference type="AlphaFoldDB" id="C0EP06"/>
<dbReference type="PANTHER" id="PTHR24134:SF9">
    <property type="entry name" value="ANKYRIN REPEAT AND SOCS BOX PROTEIN 8"/>
    <property type="match status" value="1"/>
</dbReference>
<organism evidence="4 5">
    <name type="scientific">Neisseria flavescens NRL30031/H210</name>
    <dbReference type="NCBI Taxonomy" id="546264"/>
    <lineage>
        <taxon>Bacteria</taxon>
        <taxon>Pseudomonadati</taxon>
        <taxon>Pseudomonadota</taxon>
        <taxon>Betaproteobacteria</taxon>
        <taxon>Neisseriales</taxon>
        <taxon>Neisseriaceae</taxon>
        <taxon>Neisseria</taxon>
    </lineage>
</organism>
<dbReference type="SUPFAM" id="SSF48403">
    <property type="entry name" value="Ankyrin repeat"/>
    <property type="match status" value="1"/>
</dbReference>
<evidence type="ECO:0000313" key="5">
    <source>
        <dbReference type="Proteomes" id="UP000004457"/>
    </source>
</evidence>
<dbReference type="PROSITE" id="PS50297">
    <property type="entry name" value="ANK_REP_REGION"/>
    <property type="match status" value="1"/>
</dbReference>
<keyword evidence="5" id="KW-1185">Reference proteome</keyword>
<keyword evidence="1" id="KW-0677">Repeat</keyword>
<dbReference type="EMBL" id="ACEN01000076">
    <property type="protein sequence ID" value="EEG33260.1"/>
    <property type="molecule type" value="Genomic_DNA"/>
</dbReference>
<dbReference type="InterPro" id="IPR036770">
    <property type="entry name" value="Ankyrin_rpt-contain_sf"/>
</dbReference>
<gene>
    <name evidence="4" type="ORF">NEIFLAOT_01696</name>
</gene>
<evidence type="ECO:0000256" key="1">
    <source>
        <dbReference type="ARBA" id="ARBA00022737"/>
    </source>
</evidence>
<dbReference type="InterPro" id="IPR002110">
    <property type="entry name" value="Ankyrin_rpt"/>
</dbReference>
<evidence type="ECO:0000256" key="2">
    <source>
        <dbReference type="ARBA" id="ARBA00023043"/>
    </source>
</evidence>
<dbReference type="Gene3D" id="1.25.40.20">
    <property type="entry name" value="Ankyrin repeat-containing domain"/>
    <property type="match status" value="1"/>
</dbReference>